<accession>A0A1M5XWY8</accession>
<sequence length="137" mass="15614">MIYLNCGVKGSGKTKILIDLANEKLRDAKGNLVFIDSNHEIARALNRDIRFIALNEFNVDNLSKMNGLISGIIAKDYDVESIFVDGLLKNTSESLEDSNQFFNDLEKISDEFDVDMYINISSHKDLVPDFLRKYNFI</sequence>
<evidence type="ECO:0000313" key="1">
    <source>
        <dbReference type="EMBL" id="SHI04209.1"/>
    </source>
</evidence>
<dbReference type="EMBL" id="FQXP01000010">
    <property type="protein sequence ID" value="SHI04209.1"/>
    <property type="molecule type" value="Genomic_DNA"/>
</dbReference>
<dbReference type="AlphaFoldDB" id="A0A1M5XWY8"/>
<evidence type="ECO:0000313" key="2">
    <source>
        <dbReference type="Proteomes" id="UP000184526"/>
    </source>
</evidence>
<name>A0A1M5XWY8_9CLOT</name>
<dbReference type="OrthoDB" id="1953676at2"/>
<dbReference type="Proteomes" id="UP000184526">
    <property type="component" value="Unassembled WGS sequence"/>
</dbReference>
<keyword evidence="2" id="KW-1185">Reference proteome</keyword>
<protein>
    <recommendedName>
        <fullName evidence="3">Twitching motility protein PilT</fullName>
    </recommendedName>
</protein>
<organism evidence="1 2">
    <name type="scientific">Clostridium collagenovorans DSM 3089</name>
    <dbReference type="NCBI Taxonomy" id="1121306"/>
    <lineage>
        <taxon>Bacteria</taxon>
        <taxon>Bacillati</taxon>
        <taxon>Bacillota</taxon>
        <taxon>Clostridia</taxon>
        <taxon>Eubacteriales</taxon>
        <taxon>Clostridiaceae</taxon>
        <taxon>Clostridium</taxon>
    </lineage>
</organism>
<dbReference type="RefSeq" id="WP_072832339.1">
    <property type="nucleotide sequence ID" value="NZ_FQXP01000010.1"/>
</dbReference>
<dbReference type="STRING" id="1121306.SAMN02745196_02488"/>
<proteinExistence type="predicted"/>
<reference evidence="1 2" key="1">
    <citation type="submission" date="2016-11" db="EMBL/GenBank/DDBJ databases">
        <authorList>
            <person name="Jaros S."/>
            <person name="Januszkiewicz K."/>
            <person name="Wedrychowicz H."/>
        </authorList>
    </citation>
    <scope>NUCLEOTIDE SEQUENCE [LARGE SCALE GENOMIC DNA]</scope>
    <source>
        <strain evidence="1 2">DSM 3089</strain>
    </source>
</reference>
<gene>
    <name evidence="1" type="ORF">SAMN02745196_02488</name>
</gene>
<evidence type="ECO:0008006" key="3">
    <source>
        <dbReference type="Google" id="ProtNLM"/>
    </source>
</evidence>